<dbReference type="EMBL" id="CWOW01000002">
    <property type="protein sequence ID" value="CRZ91830.1"/>
    <property type="molecule type" value="Genomic_DNA"/>
</dbReference>
<evidence type="ECO:0000313" key="1">
    <source>
        <dbReference type="EMBL" id="CRZ91830.1"/>
    </source>
</evidence>
<reference evidence="1 2" key="1">
    <citation type="submission" date="2015-07" db="EMBL/GenBank/DDBJ databases">
        <authorList>
            <consortium name="Pathogen Informatics"/>
        </authorList>
    </citation>
    <scope>NUCLEOTIDE SEQUENCE [LARGE SCALE GENOMIC DNA]</scope>
    <source>
        <strain evidence="1 2">A51</strain>
    </source>
</reference>
<accession>A0A655ZA36</accession>
<organism evidence="1 2">
    <name type="scientific">Vibrio cholerae</name>
    <dbReference type="NCBI Taxonomy" id="666"/>
    <lineage>
        <taxon>Bacteria</taxon>
        <taxon>Pseudomonadati</taxon>
        <taxon>Pseudomonadota</taxon>
        <taxon>Gammaproteobacteria</taxon>
        <taxon>Vibrionales</taxon>
        <taxon>Vibrionaceae</taxon>
        <taxon>Vibrio</taxon>
    </lineage>
</organism>
<sequence length="93" mass="10858">MTWFQRYGSVHLAVPPTLHSEPDALTLSWYRSPIVRRGHAYAAKCWSIHSSHLLRFEQSKYHRWRYALPHPNHEIAPLNGLKSAGLPRHLLHC</sequence>
<evidence type="ECO:0000313" key="2">
    <source>
        <dbReference type="Proteomes" id="UP000044806"/>
    </source>
</evidence>
<dbReference type="Proteomes" id="UP000044806">
    <property type="component" value="Unassembled WGS sequence"/>
</dbReference>
<dbReference type="AlphaFoldDB" id="A0A655ZA36"/>
<name>A0A655ZA36_VIBCL</name>
<gene>
    <name evidence="1" type="ORF">ERS013165_00500</name>
</gene>
<protein>
    <submittedName>
        <fullName evidence="1">Uncharacterized protein</fullName>
    </submittedName>
</protein>
<proteinExistence type="predicted"/>